<gene>
    <name evidence="1" type="ORF">SCUD_LOCUS21389</name>
</gene>
<evidence type="ECO:0000313" key="3">
    <source>
        <dbReference type="WBParaSite" id="SCUD_0002139201-mRNA-1"/>
    </source>
</evidence>
<proteinExistence type="predicted"/>
<organism evidence="3">
    <name type="scientific">Schistosoma curassoni</name>
    <dbReference type="NCBI Taxonomy" id="6186"/>
    <lineage>
        <taxon>Eukaryota</taxon>
        <taxon>Metazoa</taxon>
        <taxon>Spiralia</taxon>
        <taxon>Lophotrochozoa</taxon>
        <taxon>Platyhelminthes</taxon>
        <taxon>Trematoda</taxon>
        <taxon>Digenea</taxon>
        <taxon>Strigeidida</taxon>
        <taxon>Schistosomatoidea</taxon>
        <taxon>Schistosomatidae</taxon>
        <taxon>Schistosoma</taxon>
    </lineage>
</organism>
<protein>
    <submittedName>
        <fullName evidence="1 3">Uncharacterized protein</fullName>
    </submittedName>
</protein>
<accession>A0A183L238</accession>
<evidence type="ECO:0000313" key="1">
    <source>
        <dbReference type="EMBL" id="VDP75305.1"/>
    </source>
</evidence>
<dbReference type="WBParaSite" id="SCUD_0002139201-mRNA-1">
    <property type="protein sequence ID" value="SCUD_0002139201-mRNA-1"/>
    <property type="gene ID" value="SCUD_0002139201"/>
</dbReference>
<dbReference type="AlphaFoldDB" id="A0A183L238"/>
<keyword evidence="2" id="KW-1185">Reference proteome</keyword>
<dbReference type="Proteomes" id="UP000279833">
    <property type="component" value="Unassembled WGS sequence"/>
</dbReference>
<name>A0A183L238_9TREM</name>
<reference evidence="1 2" key="2">
    <citation type="submission" date="2018-11" db="EMBL/GenBank/DDBJ databases">
        <authorList>
            <consortium name="Pathogen Informatics"/>
        </authorList>
    </citation>
    <scope>NUCLEOTIDE SEQUENCE [LARGE SCALE GENOMIC DNA]</scope>
    <source>
        <strain evidence="1">Dakar</strain>
        <strain evidence="2">Dakar, Senegal</strain>
    </source>
</reference>
<sequence>MSGNSSQSQCIRESLDSFFRCILSAKLDDQKFLSNSVPLIGKLVFADSKITYSEALYLFCRLERDYVSLDIFPNRSLFSRKEDCLESYNSLRAGFDSVFNNPTLSNNELHFSVYMQVLTASRGQLISLYPFYFLKNLSGSANSLLLHTNKRSYCLRNSVPLSYFLVQRDFLHSN</sequence>
<reference evidence="3" key="1">
    <citation type="submission" date="2016-06" db="UniProtKB">
        <authorList>
            <consortium name="WormBaseParasite"/>
        </authorList>
    </citation>
    <scope>IDENTIFICATION</scope>
</reference>
<dbReference type="EMBL" id="UZAK01046442">
    <property type="protein sequence ID" value="VDP75305.1"/>
    <property type="molecule type" value="Genomic_DNA"/>
</dbReference>
<evidence type="ECO:0000313" key="2">
    <source>
        <dbReference type="Proteomes" id="UP000279833"/>
    </source>
</evidence>